<dbReference type="Pfam" id="PF13013">
    <property type="entry name" value="F-box-like_2"/>
    <property type="match status" value="1"/>
</dbReference>
<gene>
    <name evidence="2" type="ORF">LECACI_7A001926</name>
</gene>
<organism evidence="2 3">
    <name type="scientific">Lecanosticta acicola</name>
    <dbReference type="NCBI Taxonomy" id="111012"/>
    <lineage>
        <taxon>Eukaryota</taxon>
        <taxon>Fungi</taxon>
        <taxon>Dikarya</taxon>
        <taxon>Ascomycota</taxon>
        <taxon>Pezizomycotina</taxon>
        <taxon>Dothideomycetes</taxon>
        <taxon>Dothideomycetidae</taxon>
        <taxon>Mycosphaerellales</taxon>
        <taxon>Mycosphaerellaceae</taxon>
        <taxon>Lecanosticta</taxon>
    </lineage>
</organism>
<accession>A0AAI9E896</accession>
<evidence type="ECO:0000313" key="2">
    <source>
        <dbReference type="EMBL" id="CAK3867555.1"/>
    </source>
</evidence>
<reference evidence="2" key="1">
    <citation type="submission" date="2023-11" db="EMBL/GenBank/DDBJ databases">
        <authorList>
            <person name="Alioto T."/>
            <person name="Alioto T."/>
            <person name="Gomez Garrido J."/>
        </authorList>
    </citation>
    <scope>NUCLEOTIDE SEQUENCE</scope>
</reference>
<dbReference type="Proteomes" id="UP001296104">
    <property type="component" value="Unassembled WGS sequence"/>
</dbReference>
<keyword evidence="3" id="KW-1185">Reference proteome</keyword>
<dbReference type="InterPro" id="IPR001810">
    <property type="entry name" value="F-box_dom"/>
</dbReference>
<evidence type="ECO:0000259" key="1">
    <source>
        <dbReference type="Pfam" id="PF13013"/>
    </source>
</evidence>
<feature type="domain" description="F-box" evidence="1">
    <location>
        <begin position="114"/>
        <end position="163"/>
    </location>
</feature>
<dbReference type="AlphaFoldDB" id="A0AAI9E896"/>
<sequence length="300" mass="34634">MDSNFGLPNSVQSTWRNYDRPNEYWKFHLPSFIHLSMKQMKQMMDDLGVSYPKSGNKEQITRALFRAQLGLTQYHNCSNTQLRKFIHDRKIDASGVIGGKFIGNHRELVSLLERADEHPQFHKFMDLPAELRNRVYEYHFSDMRTAYAPAQPPISRASRVLRQESLSMFYSICIFNISFNVSRIRSRHGDSFGAPLWIPDKHALWLGATPEKHLSQIMHLEIRVIWGMNTLHTFSFDITKGAVKSITVDHNFADASANAKLRSLFDLLLTSISTRKEDGEPKLSRDDIYAFRRAIEKGLG</sequence>
<dbReference type="EMBL" id="CAVMBE010000008">
    <property type="protein sequence ID" value="CAK3867555.1"/>
    <property type="molecule type" value="Genomic_DNA"/>
</dbReference>
<comment type="caution">
    <text evidence="2">The sequence shown here is derived from an EMBL/GenBank/DDBJ whole genome shotgun (WGS) entry which is preliminary data.</text>
</comment>
<protein>
    <recommendedName>
        <fullName evidence="1">F-box domain-containing protein</fullName>
    </recommendedName>
</protein>
<name>A0AAI9E896_9PEZI</name>
<proteinExistence type="predicted"/>
<evidence type="ECO:0000313" key="3">
    <source>
        <dbReference type="Proteomes" id="UP001296104"/>
    </source>
</evidence>